<sequence>MEPELIAALEARIREALHSVQDPEMGENIVDLGLLEGILIDDQGVQVTLIPTSATCPMADVILDDAQAAVEAVCPAGTSVEIDMDWEQVWSPDRLAPALRERFGW</sequence>
<dbReference type="Proteomes" id="UP000001693">
    <property type="component" value="Chromosome"/>
</dbReference>
<dbReference type="Pfam" id="PF01883">
    <property type="entry name" value="FeS_assembly_P"/>
    <property type="match status" value="1"/>
</dbReference>
<dbReference type="OrthoDB" id="9805360at2"/>
<dbReference type="InterPro" id="IPR034904">
    <property type="entry name" value="FSCA_dom_sf"/>
</dbReference>
<dbReference type="eggNOG" id="COG2151">
    <property type="taxonomic scope" value="Bacteria"/>
</dbReference>
<dbReference type="InterPro" id="IPR002744">
    <property type="entry name" value="MIP18-like"/>
</dbReference>
<evidence type="ECO:0000313" key="3">
    <source>
        <dbReference type="Proteomes" id="UP000001693"/>
    </source>
</evidence>
<dbReference type="PANTHER" id="PTHR42831:SF1">
    <property type="entry name" value="FE-S PROTEIN MATURATION AUXILIARY FACTOR YITW"/>
    <property type="match status" value="1"/>
</dbReference>
<feature type="domain" description="MIP18 family-like" evidence="1">
    <location>
        <begin position="10"/>
        <end position="81"/>
    </location>
</feature>
<dbReference type="SUPFAM" id="SSF117916">
    <property type="entry name" value="Fe-S cluster assembly (FSCA) domain-like"/>
    <property type="match status" value="1"/>
</dbReference>
<dbReference type="KEGG" id="lch:Lcho_1486"/>
<gene>
    <name evidence="2" type="ordered locus">Lcho_1486</name>
</gene>
<dbReference type="AlphaFoldDB" id="B1Y812"/>
<evidence type="ECO:0000259" key="1">
    <source>
        <dbReference type="Pfam" id="PF01883"/>
    </source>
</evidence>
<name>B1Y812_LEPCP</name>
<proteinExistence type="predicted"/>
<reference evidence="2 3" key="1">
    <citation type="submission" date="2008-03" db="EMBL/GenBank/DDBJ databases">
        <title>Complete sequence of Leptothrix cholodnii SP-6.</title>
        <authorList>
            <consortium name="US DOE Joint Genome Institute"/>
            <person name="Copeland A."/>
            <person name="Lucas S."/>
            <person name="Lapidus A."/>
            <person name="Glavina del Rio T."/>
            <person name="Dalin E."/>
            <person name="Tice H."/>
            <person name="Bruce D."/>
            <person name="Goodwin L."/>
            <person name="Pitluck S."/>
            <person name="Chertkov O."/>
            <person name="Brettin T."/>
            <person name="Detter J.C."/>
            <person name="Han C."/>
            <person name="Kuske C.R."/>
            <person name="Schmutz J."/>
            <person name="Larimer F."/>
            <person name="Land M."/>
            <person name="Hauser L."/>
            <person name="Kyrpides N."/>
            <person name="Lykidis A."/>
            <person name="Emerson D."/>
            <person name="Richardson P."/>
        </authorList>
    </citation>
    <scope>NUCLEOTIDE SEQUENCE [LARGE SCALE GENOMIC DNA]</scope>
    <source>
        <strain evidence="3">ATCC 51168 / LMG 8142 / SP-6</strain>
    </source>
</reference>
<accession>B1Y812</accession>
<dbReference type="EMBL" id="CP001013">
    <property type="protein sequence ID" value="ACB33754.1"/>
    <property type="molecule type" value="Genomic_DNA"/>
</dbReference>
<keyword evidence="3" id="KW-1185">Reference proteome</keyword>
<dbReference type="RefSeq" id="WP_012346516.1">
    <property type="nucleotide sequence ID" value="NC_010524.1"/>
</dbReference>
<organism evidence="2 3">
    <name type="scientific">Leptothrix cholodnii (strain ATCC 51168 / LMG 8142 / SP-6)</name>
    <name type="common">Leptothrix discophora (strain SP-6)</name>
    <dbReference type="NCBI Taxonomy" id="395495"/>
    <lineage>
        <taxon>Bacteria</taxon>
        <taxon>Pseudomonadati</taxon>
        <taxon>Pseudomonadota</taxon>
        <taxon>Betaproteobacteria</taxon>
        <taxon>Burkholderiales</taxon>
        <taxon>Sphaerotilaceae</taxon>
        <taxon>Leptothrix</taxon>
    </lineage>
</organism>
<dbReference type="STRING" id="395495.Lcho_1486"/>
<dbReference type="PANTHER" id="PTHR42831">
    <property type="entry name" value="FE-S PROTEIN MATURATION AUXILIARY FACTOR YITW"/>
    <property type="match status" value="1"/>
</dbReference>
<dbReference type="HOGENOM" id="CLU_091588_2_1_4"/>
<protein>
    <recommendedName>
        <fullName evidence="1">MIP18 family-like domain-containing protein</fullName>
    </recommendedName>
</protein>
<dbReference type="InterPro" id="IPR052339">
    <property type="entry name" value="Fe-S_Maturation_MIP18"/>
</dbReference>
<evidence type="ECO:0000313" key="2">
    <source>
        <dbReference type="EMBL" id="ACB33754.1"/>
    </source>
</evidence>
<dbReference type="Gene3D" id="3.30.300.130">
    <property type="entry name" value="Fe-S cluster assembly (FSCA)"/>
    <property type="match status" value="1"/>
</dbReference>